<accession>A0A9X4MJD0</accession>
<evidence type="ECO:0000259" key="3">
    <source>
        <dbReference type="Pfam" id="PF00535"/>
    </source>
</evidence>
<sequence length="326" mass="37970">MIKSMNPKASIIVPIYNAERYLFECLNSISSQEYYDYEVLLIDDGSTDNSKEIAAAFIKNNCRFKYVYQENCGVSAARNRGLKLALGKYIVFVDSDDICDPYYLSELISVIDKQYDFVAAGYIYSEKKSNTYDERIPYILGEITQSQVINSVINDYAVYSFPWNKIYKKSIIDEFQIQFDESISYGEDLLFVLNYVTRCKSYMIISNCGYNYQSHGGNVTGSFSVKGLKNRLTFLIAIEKGQEVLSGEFQTEKKLLRIKYNEVGLNIYRLMNKSKFSENEKKILKKKLQLNYQKINSTLNFKEKYKYFFCLSFPNTLNFILDIFHK</sequence>
<organism evidence="4 5">
    <name type="scientific">Streptococcus suis</name>
    <dbReference type="NCBI Taxonomy" id="1307"/>
    <lineage>
        <taxon>Bacteria</taxon>
        <taxon>Bacillati</taxon>
        <taxon>Bacillota</taxon>
        <taxon>Bacilli</taxon>
        <taxon>Lactobacillales</taxon>
        <taxon>Streptococcaceae</taxon>
        <taxon>Streptococcus</taxon>
    </lineage>
</organism>
<dbReference type="InterPro" id="IPR029044">
    <property type="entry name" value="Nucleotide-diphossugar_trans"/>
</dbReference>
<dbReference type="AlphaFoldDB" id="A0A9X4MJD0"/>
<feature type="domain" description="Glycosyltransferase 2-like" evidence="3">
    <location>
        <begin position="10"/>
        <end position="166"/>
    </location>
</feature>
<dbReference type="Proteomes" id="UP001152879">
    <property type="component" value="Unassembled WGS sequence"/>
</dbReference>
<comment type="caution">
    <text evidence="4">The sequence shown here is derived from an EMBL/GenBank/DDBJ whole genome shotgun (WGS) entry which is preliminary data.</text>
</comment>
<keyword evidence="1" id="KW-0328">Glycosyltransferase</keyword>
<dbReference type="SUPFAM" id="SSF53448">
    <property type="entry name" value="Nucleotide-diphospho-sugar transferases"/>
    <property type="match status" value="1"/>
</dbReference>
<dbReference type="PANTHER" id="PTHR22916:SF51">
    <property type="entry name" value="GLYCOSYLTRANSFERASE EPSH-RELATED"/>
    <property type="match status" value="1"/>
</dbReference>
<keyword evidence="2" id="KW-0808">Transferase</keyword>
<proteinExistence type="predicted"/>
<dbReference type="CDD" id="cd00761">
    <property type="entry name" value="Glyco_tranf_GTA_type"/>
    <property type="match status" value="1"/>
</dbReference>
<name>A0A9X4MJD0_STRSU</name>
<gene>
    <name evidence="4" type="ORF">NOL15_07595</name>
</gene>
<dbReference type="GO" id="GO:0016757">
    <property type="term" value="F:glycosyltransferase activity"/>
    <property type="evidence" value="ECO:0007669"/>
    <property type="project" value="UniProtKB-KW"/>
</dbReference>
<evidence type="ECO:0000313" key="4">
    <source>
        <dbReference type="EMBL" id="MDG4512701.1"/>
    </source>
</evidence>
<dbReference type="InterPro" id="IPR001173">
    <property type="entry name" value="Glyco_trans_2-like"/>
</dbReference>
<dbReference type="PANTHER" id="PTHR22916">
    <property type="entry name" value="GLYCOSYLTRANSFERASE"/>
    <property type="match status" value="1"/>
</dbReference>
<dbReference type="Gene3D" id="3.90.550.10">
    <property type="entry name" value="Spore Coat Polysaccharide Biosynthesis Protein SpsA, Chain A"/>
    <property type="match status" value="1"/>
</dbReference>
<reference evidence="4" key="1">
    <citation type="submission" date="2022-07" db="EMBL/GenBank/DDBJ databases">
        <title>Whole Genome Sequencing of Streptococcus suis.</title>
        <authorList>
            <person name="Dai X."/>
            <person name="Huang J."/>
            <person name="Wang L."/>
        </authorList>
    </citation>
    <scope>NUCLEOTIDE SEQUENCE</scope>
    <source>
        <strain evidence="4">SFB2</strain>
    </source>
</reference>
<evidence type="ECO:0000256" key="2">
    <source>
        <dbReference type="ARBA" id="ARBA00022679"/>
    </source>
</evidence>
<dbReference type="Pfam" id="PF00535">
    <property type="entry name" value="Glycos_transf_2"/>
    <property type="match status" value="1"/>
</dbReference>
<dbReference type="EMBL" id="JANFML010000023">
    <property type="protein sequence ID" value="MDG4512701.1"/>
    <property type="molecule type" value="Genomic_DNA"/>
</dbReference>
<evidence type="ECO:0000313" key="5">
    <source>
        <dbReference type="Proteomes" id="UP001152879"/>
    </source>
</evidence>
<evidence type="ECO:0000256" key="1">
    <source>
        <dbReference type="ARBA" id="ARBA00022676"/>
    </source>
</evidence>
<protein>
    <submittedName>
        <fullName evidence="4">Glycosyltransferase</fullName>
    </submittedName>
</protein>